<dbReference type="GO" id="GO:0005634">
    <property type="term" value="C:nucleus"/>
    <property type="evidence" value="ECO:0007669"/>
    <property type="project" value="UniProtKB-SubCell"/>
</dbReference>
<comment type="subcellular location">
    <subcellularLocation>
        <location evidence="1">Nucleus</location>
    </subcellularLocation>
</comment>
<dbReference type="Ensembl" id="ENSMCST00000021488.1">
    <property type="protein sequence ID" value="ENSMCSP00000020962.1"/>
    <property type="gene ID" value="ENSMCSG00000014686.1"/>
</dbReference>
<dbReference type="AlphaFoldDB" id="A0A8C5UL72"/>
<keyword evidence="5" id="KW-0862">Zinc</keyword>
<dbReference type="Pfam" id="PF00096">
    <property type="entry name" value="zf-C2H2"/>
    <property type="match status" value="1"/>
</dbReference>
<evidence type="ECO:0000256" key="3">
    <source>
        <dbReference type="ARBA" id="ARBA00022737"/>
    </source>
</evidence>
<keyword evidence="2" id="KW-0479">Metal-binding</keyword>
<feature type="compositionally biased region" description="Basic residues" evidence="8">
    <location>
        <begin position="133"/>
        <end position="142"/>
    </location>
</feature>
<dbReference type="Proteomes" id="UP000694560">
    <property type="component" value="Unplaced"/>
</dbReference>
<protein>
    <recommendedName>
        <fullName evidence="9">C2H2-type domain-containing protein</fullName>
    </recommendedName>
</protein>
<keyword evidence="3" id="KW-0677">Repeat</keyword>
<feature type="region of interest" description="Disordered" evidence="8">
    <location>
        <begin position="120"/>
        <end position="155"/>
    </location>
</feature>
<feature type="domain" description="C2H2-type" evidence="9">
    <location>
        <begin position="229"/>
        <end position="262"/>
    </location>
</feature>
<keyword evidence="4 7" id="KW-0863">Zinc-finger</keyword>
<evidence type="ECO:0000313" key="10">
    <source>
        <dbReference type="Ensembl" id="ENSMCSP00000020962.1"/>
    </source>
</evidence>
<dbReference type="SUPFAM" id="SSF57667">
    <property type="entry name" value="beta-beta-alpha zinc fingers"/>
    <property type="match status" value="1"/>
</dbReference>
<dbReference type="GO" id="GO:0000981">
    <property type="term" value="F:DNA-binding transcription factor activity, RNA polymerase II-specific"/>
    <property type="evidence" value="ECO:0007669"/>
    <property type="project" value="TreeGrafter"/>
</dbReference>
<reference evidence="10" key="2">
    <citation type="submission" date="2025-09" db="UniProtKB">
        <authorList>
            <consortium name="Ensembl"/>
        </authorList>
    </citation>
    <scope>IDENTIFICATION</scope>
</reference>
<dbReference type="PANTHER" id="PTHR24394:SF29">
    <property type="entry name" value="MYONEURIN"/>
    <property type="match status" value="1"/>
</dbReference>
<feature type="domain" description="C2H2-type" evidence="9">
    <location>
        <begin position="201"/>
        <end position="228"/>
    </location>
</feature>
<dbReference type="FunFam" id="3.30.160.60:FF:000538">
    <property type="entry name" value="zinc finger protein 853"/>
    <property type="match status" value="1"/>
</dbReference>
<keyword evidence="11" id="KW-1185">Reference proteome</keyword>
<dbReference type="OrthoDB" id="1095242at2759"/>
<dbReference type="PROSITE" id="PS50157">
    <property type="entry name" value="ZINC_FINGER_C2H2_2"/>
    <property type="match status" value="2"/>
</dbReference>
<evidence type="ECO:0000259" key="9">
    <source>
        <dbReference type="PROSITE" id="PS50157"/>
    </source>
</evidence>
<evidence type="ECO:0000256" key="2">
    <source>
        <dbReference type="ARBA" id="ARBA00022723"/>
    </source>
</evidence>
<keyword evidence="6" id="KW-0539">Nucleus</keyword>
<dbReference type="PANTHER" id="PTHR24394">
    <property type="entry name" value="ZINC FINGER PROTEIN"/>
    <property type="match status" value="1"/>
</dbReference>
<evidence type="ECO:0000256" key="7">
    <source>
        <dbReference type="PROSITE-ProRule" id="PRU00042"/>
    </source>
</evidence>
<sequence length="286" mass="30779">MQGEQGIRAQSSTGLFLTYWNGKIGKVIPTFICFFWQDGEEENPDEIQGCCSQPPEGSAFLVPAWAPLRRDGPHPAPGNSGGIPGSQSCPGSFQQLLQGAFPAPGDAGHQELIGGQAGGLVQEPTAFPAPKSRPPKLPKCNKTHSPSRPSADVIDLENKDGHSLRRGQEQKQESQACPYCDKAISSKTHSVRKHEGRAKRPLCSVCGKMLSSCTALVFHMRTHTGEKPYECAVCHSRFAQPSQLKIHTRSDSSVLLRTGAPEYRVLNCRGISSPCATPSLRHSAGA</sequence>
<evidence type="ECO:0000256" key="6">
    <source>
        <dbReference type="ARBA" id="ARBA00023242"/>
    </source>
</evidence>
<evidence type="ECO:0000256" key="1">
    <source>
        <dbReference type="ARBA" id="ARBA00004123"/>
    </source>
</evidence>
<dbReference type="InterPro" id="IPR036236">
    <property type="entry name" value="Znf_C2H2_sf"/>
</dbReference>
<accession>A0A8C5UL72</accession>
<dbReference type="FunFam" id="3.30.160.60:FF:001818">
    <property type="entry name" value="GDNF-inducible zinc finger protein 1 isoform X1"/>
    <property type="match status" value="1"/>
</dbReference>
<organism evidence="10 11">
    <name type="scientific">Malurus cyaneus samueli</name>
    <dbReference type="NCBI Taxonomy" id="2593467"/>
    <lineage>
        <taxon>Eukaryota</taxon>
        <taxon>Metazoa</taxon>
        <taxon>Chordata</taxon>
        <taxon>Craniata</taxon>
        <taxon>Vertebrata</taxon>
        <taxon>Euteleostomi</taxon>
        <taxon>Archelosauria</taxon>
        <taxon>Archosauria</taxon>
        <taxon>Dinosauria</taxon>
        <taxon>Saurischia</taxon>
        <taxon>Theropoda</taxon>
        <taxon>Coelurosauria</taxon>
        <taxon>Aves</taxon>
        <taxon>Neognathae</taxon>
        <taxon>Neoaves</taxon>
        <taxon>Telluraves</taxon>
        <taxon>Australaves</taxon>
        <taxon>Passeriformes</taxon>
        <taxon>Meliphagoidea</taxon>
        <taxon>Maluridae</taxon>
        <taxon>Malurus</taxon>
    </lineage>
</organism>
<dbReference type="SMART" id="SM00355">
    <property type="entry name" value="ZnF_C2H2"/>
    <property type="match status" value="2"/>
</dbReference>
<evidence type="ECO:0000256" key="8">
    <source>
        <dbReference type="SAM" id="MobiDB-lite"/>
    </source>
</evidence>
<dbReference type="GO" id="GO:0008270">
    <property type="term" value="F:zinc ion binding"/>
    <property type="evidence" value="ECO:0007669"/>
    <property type="project" value="UniProtKB-KW"/>
</dbReference>
<evidence type="ECO:0000256" key="4">
    <source>
        <dbReference type="ARBA" id="ARBA00022771"/>
    </source>
</evidence>
<name>A0A8C5UL72_9PASS</name>
<evidence type="ECO:0000256" key="5">
    <source>
        <dbReference type="ARBA" id="ARBA00022833"/>
    </source>
</evidence>
<dbReference type="InterPro" id="IPR013087">
    <property type="entry name" value="Znf_C2H2_type"/>
</dbReference>
<reference evidence="10" key="1">
    <citation type="submission" date="2025-08" db="UniProtKB">
        <authorList>
            <consortium name="Ensembl"/>
        </authorList>
    </citation>
    <scope>IDENTIFICATION</scope>
</reference>
<evidence type="ECO:0000313" key="11">
    <source>
        <dbReference type="Proteomes" id="UP000694560"/>
    </source>
</evidence>
<proteinExistence type="predicted"/>
<dbReference type="PROSITE" id="PS00028">
    <property type="entry name" value="ZINC_FINGER_C2H2_1"/>
    <property type="match status" value="1"/>
</dbReference>
<dbReference type="Gene3D" id="3.30.160.60">
    <property type="entry name" value="Classic Zinc Finger"/>
    <property type="match status" value="2"/>
</dbReference>